<sequence length="150" mass="17492">MDDLDLLFYQAESEYKDNEERDIIEKVIADSREEFNGYSKEHRSRQEEIKELNENIKNMSRDLNKYRNIKNARPNHQKLNAARAKKRVHIKQEIEKCRLRLKEIEEEVRPIGDGKKNVSGAGEDAEYTGEVPLLSSSISGLTKTPFLNQK</sequence>
<reference evidence="2" key="1">
    <citation type="journal article" date="2019" name="MBio">
        <title>Virus Genomes from Deep Sea Sediments Expand the Ocean Megavirome and Support Independent Origins of Viral Gigantism.</title>
        <authorList>
            <person name="Backstrom D."/>
            <person name="Yutin N."/>
            <person name="Jorgensen S.L."/>
            <person name="Dharamshi J."/>
            <person name="Homa F."/>
            <person name="Zaremba-Niedwiedzka K."/>
            <person name="Spang A."/>
            <person name="Wolf Y.I."/>
            <person name="Koonin E.V."/>
            <person name="Ettema T.J."/>
        </authorList>
    </citation>
    <scope>NUCLEOTIDE SEQUENCE</scope>
</reference>
<protein>
    <submittedName>
        <fullName evidence="2">Uncharacterized protein</fullName>
    </submittedName>
</protein>
<gene>
    <name evidence="2" type="ORF">LCMAC101_00780</name>
</gene>
<keyword evidence="1" id="KW-0175">Coiled coil</keyword>
<evidence type="ECO:0000256" key="1">
    <source>
        <dbReference type="SAM" id="Coils"/>
    </source>
</evidence>
<dbReference type="EMBL" id="MK500327">
    <property type="protein sequence ID" value="QBK85491.1"/>
    <property type="molecule type" value="Genomic_DNA"/>
</dbReference>
<feature type="coiled-coil region" evidence="1">
    <location>
        <begin position="35"/>
        <end position="107"/>
    </location>
</feature>
<organism evidence="2">
    <name type="scientific">Marseillevirus LCMAC101</name>
    <dbReference type="NCBI Taxonomy" id="2506602"/>
    <lineage>
        <taxon>Viruses</taxon>
        <taxon>Varidnaviria</taxon>
        <taxon>Bamfordvirae</taxon>
        <taxon>Nucleocytoviricota</taxon>
        <taxon>Megaviricetes</taxon>
        <taxon>Pimascovirales</taxon>
        <taxon>Pimascovirales incertae sedis</taxon>
        <taxon>Marseilleviridae</taxon>
    </lineage>
</organism>
<name>A0A481YQK3_9VIRU</name>
<accession>A0A481YQK3</accession>
<proteinExistence type="predicted"/>
<evidence type="ECO:0000313" key="2">
    <source>
        <dbReference type="EMBL" id="QBK85491.1"/>
    </source>
</evidence>